<protein>
    <submittedName>
        <fullName evidence="1">Uncharacterized protein</fullName>
    </submittedName>
</protein>
<sequence>MPLAPLNAGRPPVFTLVTRLYTTEYCPQHFGSARSLVITFTHNAVGSPLTPETIVSNPGD</sequence>
<proteinExistence type="predicted"/>
<keyword evidence="2" id="KW-1185">Reference proteome</keyword>
<dbReference type="Proteomes" id="UP000281553">
    <property type="component" value="Unassembled WGS sequence"/>
</dbReference>
<reference evidence="1 2" key="1">
    <citation type="submission" date="2018-11" db="EMBL/GenBank/DDBJ databases">
        <authorList>
            <consortium name="Pathogen Informatics"/>
        </authorList>
    </citation>
    <scope>NUCLEOTIDE SEQUENCE [LARGE SCALE GENOMIC DNA]</scope>
</reference>
<name>A0A3P6QEH1_DIBLA</name>
<evidence type="ECO:0000313" key="1">
    <source>
        <dbReference type="EMBL" id="VDK30441.1"/>
    </source>
</evidence>
<accession>A0A3P6QEH1</accession>
<dbReference type="EMBL" id="UYRU01000615">
    <property type="protein sequence ID" value="VDK30441.1"/>
    <property type="molecule type" value="Genomic_DNA"/>
</dbReference>
<organism evidence="1 2">
    <name type="scientific">Dibothriocephalus latus</name>
    <name type="common">Fish tapeworm</name>
    <name type="synonym">Diphyllobothrium latum</name>
    <dbReference type="NCBI Taxonomy" id="60516"/>
    <lineage>
        <taxon>Eukaryota</taxon>
        <taxon>Metazoa</taxon>
        <taxon>Spiralia</taxon>
        <taxon>Lophotrochozoa</taxon>
        <taxon>Platyhelminthes</taxon>
        <taxon>Cestoda</taxon>
        <taxon>Eucestoda</taxon>
        <taxon>Diphyllobothriidea</taxon>
        <taxon>Diphyllobothriidae</taxon>
        <taxon>Dibothriocephalus</taxon>
    </lineage>
</organism>
<evidence type="ECO:0000313" key="2">
    <source>
        <dbReference type="Proteomes" id="UP000281553"/>
    </source>
</evidence>
<gene>
    <name evidence="1" type="ORF">DILT_LOCUS168</name>
</gene>
<dbReference type="AlphaFoldDB" id="A0A3P6QEH1"/>